<name>F6H3Y7_VITVI</name>
<dbReference type="InParanoid" id="F6H3Y7"/>
<dbReference type="Pfam" id="PF01344">
    <property type="entry name" value="Kelch_1"/>
    <property type="match status" value="2"/>
</dbReference>
<keyword evidence="5" id="KW-1185">Reference proteome</keyword>
<feature type="region of interest" description="Disordered" evidence="3">
    <location>
        <begin position="100"/>
        <end position="125"/>
    </location>
</feature>
<dbReference type="STRING" id="29760.F6H3Y7"/>
<sequence>MAKRSVSLESSPVSLDRSLVFGSQFLFQRIFLEGYKAVGSMSRGKENEIEDEEGKSLCMCDSNVRNRRGVLDGDSGNGCWASSSSPPPEKIRARGTVRRLDPSRNGFSSGECRVGSSSAVDTQDADYSDGPSLSYEVEGLILARVPRSEYWKFCFVNKRYLTLLKSGELFKIRREIGVKESSVFMLASGETSWWAFDRQFESRRRLPILPSDPCFTSADKESVCAGTHLIVSGREFEGVVIWRYELAMNKWFKGPSMLNPRCMFASANCGAFACVAGGISMVSTKEVLNSAEIYNPDNKSWDTLPRMNKRRKHCSGCYMDNKFYVIGGQDEKGEGLTCGEAYDEDRKAWDLIPDMLKDAPVSTSESPPLVAVVNNDLYSLEASSNELKVYLKKTNSWRRLGTVPVRADFNRGWGVAFKSLGNELLVIGASSVSFAGHGMTIYTCCPDPDAEELLWKPLDSGRNRLSHFILNCSIMIA</sequence>
<accession>F6H3Y7</accession>
<evidence type="ECO:0000256" key="3">
    <source>
        <dbReference type="SAM" id="MobiDB-lite"/>
    </source>
</evidence>
<protein>
    <recommendedName>
        <fullName evidence="6">F-box/kelch-repeat protein</fullName>
    </recommendedName>
</protein>
<dbReference type="PaxDb" id="29760-VIT_14s0068g02150.t01"/>
<dbReference type="InterPro" id="IPR052439">
    <property type="entry name" value="F-box/Kelch-repeat"/>
</dbReference>
<keyword evidence="2" id="KW-0677">Repeat</keyword>
<evidence type="ECO:0000256" key="1">
    <source>
        <dbReference type="ARBA" id="ARBA00022441"/>
    </source>
</evidence>
<proteinExistence type="predicted"/>
<dbReference type="Gene3D" id="2.120.10.80">
    <property type="entry name" value="Kelch-type beta propeller"/>
    <property type="match status" value="1"/>
</dbReference>
<dbReference type="PANTHER" id="PTHR46122:SF5">
    <property type="entry name" value="F-BOX DOMAIN-CONTAINING PROTEIN"/>
    <property type="match status" value="1"/>
</dbReference>
<dbReference type="InterPro" id="IPR015915">
    <property type="entry name" value="Kelch-typ_b-propeller"/>
</dbReference>
<dbReference type="HOGENOM" id="CLU_028510_0_1_1"/>
<dbReference type="EMBL" id="FN595232">
    <property type="protein sequence ID" value="CCB47027.1"/>
    <property type="molecule type" value="Genomic_DNA"/>
</dbReference>
<reference evidence="5" key="1">
    <citation type="journal article" date="2007" name="Nature">
        <title>The grapevine genome sequence suggests ancestral hexaploidization in major angiosperm phyla.</title>
        <authorList>
            <consortium name="The French-Italian Public Consortium for Grapevine Genome Characterization."/>
            <person name="Jaillon O."/>
            <person name="Aury J.-M."/>
            <person name="Noel B."/>
            <person name="Policriti A."/>
            <person name="Clepet C."/>
            <person name="Casagrande A."/>
            <person name="Choisne N."/>
            <person name="Aubourg S."/>
            <person name="Vitulo N."/>
            <person name="Jubin C."/>
            <person name="Vezzi A."/>
            <person name="Legeai F."/>
            <person name="Hugueney P."/>
            <person name="Dasilva C."/>
            <person name="Horner D."/>
            <person name="Mica E."/>
            <person name="Jublot D."/>
            <person name="Poulain J."/>
            <person name="Bruyere C."/>
            <person name="Billault A."/>
            <person name="Segurens B."/>
            <person name="Gouyvenoux M."/>
            <person name="Ugarte E."/>
            <person name="Cattonaro F."/>
            <person name="Anthouard V."/>
            <person name="Vico V."/>
            <person name="Del Fabbro C."/>
            <person name="Alaux M."/>
            <person name="Di Gaspero G."/>
            <person name="Dumas V."/>
            <person name="Felice N."/>
            <person name="Paillard S."/>
            <person name="Juman I."/>
            <person name="Moroldo M."/>
            <person name="Scalabrin S."/>
            <person name="Canaguier A."/>
            <person name="Le Clainche I."/>
            <person name="Malacrida G."/>
            <person name="Durand E."/>
            <person name="Pesole G."/>
            <person name="Laucou V."/>
            <person name="Chatelet P."/>
            <person name="Merdinoglu D."/>
            <person name="Delledonne M."/>
            <person name="Pezzotti M."/>
            <person name="Lecharny A."/>
            <person name="Scarpelli C."/>
            <person name="Artiguenave F."/>
            <person name="Pe M.E."/>
            <person name="Valle G."/>
            <person name="Morgante M."/>
            <person name="Caboche M."/>
            <person name="Adam-Blondon A.-F."/>
            <person name="Weissenbach J."/>
            <person name="Quetier F."/>
            <person name="Wincker P."/>
        </authorList>
    </citation>
    <scope>NUCLEOTIDE SEQUENCE [LARGE SCALE GENOMIC DNA]</scope>
    <source>
        <strain evidence="5">cv. Pinot noir / PN40024</strain>
    </source>
</reference>
<dbReference type="InterPro" id="IPR006652">
    <property type="entry name" value="Kelch_1"/>
</dbReference>
<dbReference type="GO" id="GO:0005634">
    <property type="term" value="C:nucleus"/>
    <property type="evidence" value="ECO:0007669"/>
    <property type="project" value="UniProtKB-ARBA"/>
</dbReference>
<dbReference type="PANTHER" id="PTHR46122">
    <property type="entry name" value="GALACTOSE OXIDASE/KELCH REPEAT PROTEIN-RELATED"/>
    <property type="match status" value="1"/>
</dbReference>
<evidence type="ECO:0000256" key="2">
    <source>
        <dbReference type="ARBA" id="ARBA00022737"/>
    </source>
</evidence>
<dbReference type="AlphaFoldDB" id="F6H3Y7"/>
<dbReference type="SMART" id="SM00612">
    <property type="entry name" value="Kelch"/>
    <property type="match status" value="3"/>
</dbReference>
<evidence type="ECO:0008006" key="6">
    <source>
        <dbReference type="Google" id="ProtNLM"/>
    </source>
</evidence>
<dbReference type="SUPFAM" id="SSF117281">
    <property type="entry name" value="Kelch motif"/>
    <property type="match status" value="1"/>
</dbReference>
<dbReference type="FunFam" id="2.120.10.80:FF:000007">
    <property type="entry name" value="F-box/kelch-repeat protein SKIP11"/>
    <property type="match status" value="1"/>
</dbReference>
<evidence type="ECO:0000313" key="5">
    <source>
        <dbReference type="Proteomes" id="UP000009183"/>
    </source>
</evidence>
<keyword evidence="1" id="KW-0880">Kelch repeat</keyword>
<organism evidence="4 5">
    <name type="scientific">Vitis vinifera</name>
    <name type="common">Grape</name>
    <dbReference type="NCBI Taxonomy" id="29760"/>
    <lineage>
        <taxon>Eukaryota</taxon>
        <taxon>Viridiplantae</taxon>
        <taxon>Streptophyta</taxon>
        <taxon>Embryophyta</taxon>
        <taxon>Tracheophyta</taxon>
        <taxon>Spermatophyta</taxon>
        <taxon>Magnoliopsida</taxon>
        <taxon>eudicotyledons</taxon>
        <taxon>Gunneridae</taxon>
        <taxon>Pentapetalae</taxon>
        <taxon>rosids</taxon>
        <taxon>Vitales</taxon>
        <taxon>Vitaceae</taxon>
        <taxon>Viteae</taxon>
        <taxon>Vitis</taxon>
    </lineage>
</organism>
<dbReference type="eggNOG" id="KOG1072">
    <property type="taxonomic scope" value="Eukaryota"/>
</dbReference>
<gene>
    <name evidence="4" type="ordered locus">VIT_14s0068g02150</name>
</gene>
<dbReference type="ExpressionAtlas" id="F6H3Y7">
    <property type="expression patterns" value="baseline and differential"/>
</dbReference>
<dbReference type="GO" id="GO:0005829">
    <property type="term" value="C:cytosol"/>
    <property type="evidence" value="ECO:0000318"/>
    <property type="project" value="GO_Central"/>
</dbReference>
<dbReference type="Proteomes" id="UP000009183">
    <property type="component" value="Chromosome 14"/>
</dbReference>
<evidence type="ECO:0000313" key="4">
    <source>
        <dbReference type="EMBL" id="CCB47027.1"/>
    </source>
</evidence>